<dbReference type="OrthoDB" id="2157530at2759"/>
<reference evidence="3" key="1">
    <citation type="submission" date="2021-02" db="EMBL/GenBank/DDBJ databases">
        <title>Genome sequence Cadophora malorum strain M34.</title>
        <authorList>
            <person name="Stefanovic E."/>
            <person name="Vu D."/>
            <person name="Scully C."/>
            <person name="Dijksterhuis J."/>
            <person name="Roader J."/>
            <person name="Houbraken J."/>
        </authorList>
    </citation>
    <scope>NUCLEOTIDE SEQUENCE</scope>
    <source>
        <strain evidence="3">M34</strain>
    </source>
</reference>
<feature type="compositionally biased region" description="Polar residues" evidence="1">
    <location>
        <begin position="74"/>
        <end position="104"/>
    </location>
</feature>
<proteinExistence type="predicted"/>
<dbReference type="EMBL" id="JAFJYH010000137">
    <property type="protein sequence ID" value="KAG4418115.1"/>
    <property type="molecule type" value="Genomic_DNA"/>
</dbReference>
<dbReference type="Pfam" id="PF06985">
    <property type="entry name" value="HET"/>
    <property type="match status" value="1"/>
</dbReference>
<comment type="caution">
    <text evidence="3">The sequence shown here is derived from an EMBL/GenBank/DDBJ whole genome shotgun (WGS) entry which is preliminary data.</text>
</comment>
<dbReference type="InterPro" id="IPR052895">
    <property type="entry name" value="HetReg/Transcr_Mod"/>
</dbReference>
<keyword evidence="4" id="KW-1185">Reference proteome</keyword>
<gene>
    <name evidence="3" type="ORF">IFR04_008776</name>
</gene>
<evidence type="ECO:0000313" key="4">
    <source>
        <dbReference type="Proteomes" id="UP000664132"/>
    </source>
</evidence>
<evidence type="ECO:0000256" key="1">
    <source>
        <dbReference type="SAM" id="MobiDB-lite"/>
    </source>
</evidence>
<dbReference type="PANTHER" id="PTHR24148:SF64">
    <property type="entry name" value="HETEROKARYON INCOMPATIBILITY DOMAIN-CONTAINING PROTEIN"/>
    <property type="match status" value="1"/>
</dbReference>
<evidence type="ECO:0000313" key="3">
    <source>
        <dbReference type="EMBL" id="KAG4418115.1"/>
    </source>
</evidence>
<dbReference type="Proteomes" id="UP000664132">
    <property type="component" value="Unassembled WGS sequence"/>
</dbReference>
<accession>A0A8H7TFD3</accession>
<feature type="region of interest" description="Disordered" evidence="1">
    <location>
        <begin position="47"/>
        <end position="180"/>
    </location>
</feature>
<protein>
    <recommendedName>
        <fullName evidence="2">Heterokaryon incompatibility domain-containing protein</fullName>
    </recommendedName>
</protein>
<sequence length="885" mass="99243">MTLPAHVDDDFLQNSEDDFLHQYKETYDPLENGAEDKQKDQYLINDKANAGYGSPPLSPTTVAMRNKPGKDISPVQSTSETQASSPRSNRTTSFNFNNQGSSGLRNGVDNLIDTVQPPTSPTSSSKPVQDTAKMPVQQNEGYPSTLGRRRGAQPTAIRRAPVGVKIGPTPPTSGSKTSTKSRLSKAAKLYYKYADIKAHDQIRLLKIQCRAESPDDDIIASLVIISFKDLVKHRHQYDALSYHWGSPSDEYQNEVYLRNIDEQKHLEDVGMAQMATLKKPERRYMAKPNLYNALLHLRPIKKEDEFFIWIDAICINQNNDEEKQIQVARMTQIYTMAGGVIIWLGVGDASSNRAMSLIPTICGIANSEEEDDLVGNEDNTRKWSDLAELMKRSWFSRRWVIQEIALARDAVVHCGEKEVHWRDFKDAISFFVMHFDAIKELFFRSQEFKHNANAIGDLHPLGAKVLVDETTNIFRRNASGHILEPIRSLESLVCSLPTFDSADARDTIYALQNISRENPRGVNTAVKPDGPPFPYPDYKKSIVEVYTEFVDWVVTSSRSLDIICRQWALVDQTEKPVLPSWIQEVTNSQYGSQKQARGRKNGDSFVGLPGYGCYRASHRETTINNVRSETVVGSNSGNKSPHDSYPLLCVKGIKIGVLRWSSDPIADGVIPKKGLKKGGWVNHDVEEVVEAPDKLWRTLVADRGPDGQNPPSWYHRACLQCLVMDTSNGHINCKELLNQKQTSMVTDFLRRVSNVTWNRKFIEADPSRNPGDGTGLSDHVPRTPDIEDLGDSDSELGSRSEVPNGERASQKEGRLFGLGPPRAKVTDIVCILFGCTVPCILRETAEKGQYVFIGEAYIYGKMDGEAVNELEEADLKSRTMEFKIR</sequence>
<dbReference type="PANTHER" id="PTHR24148">
    <property type="entry name" value="ANKYRIN REPEAT DOMAIN-CONTAINING PROTEIN 39 HOMOLOG-RELATED"/>
    <property type="match status" value="1"/>
</dbReference>
<dbReference type="Pfam" id="PF26639">
    <property type="entry name" value="Het-6_barrel"/>
    <property type="match status" value="1"/>
</dbReference>
<organism evidence="3 4">
    <name type="scientific">Cadophora malorum</name>
    <dbReference type="NCBI Taxonomy" id="108018"/>
    <lineage>
        <taxon>Eukaryota</taxon>
        <taxon>Fungi</taxon>
        <taxon>Dikarya</taxon>
        <taxon>Ascomycota</taxon>
        <taxon>Pezizomycotina</taxon>
        <taxon>Leotiomycetes</taxon>
        <taxon>Helotiales</taxon>
        <taxon>Ploettnerulaceae</taxon>
        <taxon>Cadophora</taxon>
    </lineage>
</organism>
<dbReference type="AlphaFoldDB" id="A0A8H7TFD3"/>
<dbReference type="InterPro" id="IPR010730">
    <property type="entry name" value="HET"/>
</dbReference>
<evidence type="ECO:0000259" key="2">
    <source>
        <dbReference type="Pfam" id="PF06985"/>
    </source>
</evidence>
<name>A0A8H7TFD3_9HELO</name>
<feature type="region of interest" description="Disordered" evidence="1">
    <location>
        <begin position="763"/>
        <end position="816"/>
    </location>
</feature>
<feature type="domain" description="Heterokaryon incompatibility" evidence="2">
    <location>
        <begin position="237"/>
        <end position="403"/>
    </location>
</feature>